<evidence type="ECO:0000313" key="1">
    <source>
        <dbReference type="EMBL" id="MCI23576.1"/>
    </source>
</evidence>
<evidence type="ECO:0000313" key="2">
    <source>
        <dbReference type="Proteomes" id="UP000265520"/>
    </source>
</evidence>
<dbReference type="Proteomes" id="UP000265520">
    <property type="component" value="Unassembled WGS sequence"/>
</dbReference>
<comment type="caution">
    <text evidence="1">The sequence shown here is derived from an EMBL/GenBank/DDBJ whole genome shotgun (WGS) entry which is preliminary data.</text>
</comment>
<sequence>MTQRRDMWRWRSATQRKRTGQVGGIVGDGLKIGGGLPVAGDCYWT</sequence>
<dbReference type="EMBL" id="LXQA010136782">
    <property type="protein sequence ID" value="MCI23576.1"/>
    <property type="molecule type" value="Genomic_DNA"/>
</dbReference>
<organism evidence="1 2">
    <name type="scientific">Trifolium medium</name>
    <dbReference type="NCBI Taxonomy" id="97028"/>
    <lineage>
        <taxon>Eukaryota</taxon>
        <taxon>Viridiplantae</taxon>
        <taxon>Streptophyta</taxon>
        <taxon>Embryophyta</taxon>
        <taxon>Tracheophyta</taxon>
        <taxon>Spermatophyta</taxon>
        <taxon>Magnoliopsida</taxon>
        <taxon>eudicotyledons</taxon>
        <taxon>Gunneridae</taxon>
        <taxon>Pentapetalae</taxon>
        <taxon>rosids</taxon>
        <taxon>fabids</taxon>
        <taxon>Fabales</taxon>
        <taxon>Fabaceae</taxon>
        <taxon>Papilionoideae</taxon>
        <taxon>50 kb inversion clade</taxon>
        <taxon>NPAAA clade</taxon>
        <taxon>Hologalegina</taxon>
        <taxon>IRL clade</taxon>
        <taxon>Trifolieae</taxon>
        <taxon>Trifolium</taxon>
    </lineage>
</organism>
<dbReference type="AlphaFoldDB" id="A0A392QJ55"/>
<proteinExistence type="predicted"/>
<feature type="non-terminal residue" evidence="1">
    <location>
        <position position="45"/>
    </location>
</feature>
<name>A0A392QJ55_9FABA</name>
<accession>A0A392QJ55</accession>
<protein>
    <submittedName>
        <fullName evidence="1">Uncharacterized protein</fullName>
    </submittedName>
</protein>
<reference evidence="1 2" key="1">
    <citation type="journal article" date="2018" name="Front. Plant Sci.">
        <title>Red Clover (Trifolium pratense) and Zigzag Clover (T. medium) - A Picture of Genomic Similarities and Differences.</title>
        <authorList>
            <person name="Dluhosova J."/>
            <person name="Istvanek J."/>
            <person name="Nedelnik J."/>
            <person name="Repkova J."/>
        </authorList>
    </citation>
    <scope>NUCLEOTIDE SEQUENCE [LARGE SCALE GENOMIC DNA]</scope>
    <source>
        <strain evidence="2">cv. 10/8</strain>
        <tissue evidence="1">Leaf</tissue>
    </source>
</reference>
<keyword evidence="2" id="KW-1185">Reference proteome</keyword>